<proteinExistence type="predicted"/>
<name>A0AAW1WT71_RUBAR</name>
<comment type="caution">
    <text evidence="1">The sequence shown here is derived from an EMBL/GenBank/DDBJ whole genome shotgun (WGS) entry which is preliminary data.</text>
</comment>
<dbReference type="Proteomes" id="UP001457282">
    <property type="component" value="Unassembled WGS sequence"/>
</dbReference>
<dbReference type="InterPro" id="IPR044648">
    <property type="entry name" value="JJJ1_plant"/>
</dbReference>
<dbReference type="AlphaFoldDB" id="A0AAW1WT71"/>
<gene>
    <name evidence="1" type="ORF">M0R45_024606</name>
</gene>
<dbReference type="EMBL" id="JBEDUW010000005">
    <property type="protein sequence ID" value="KAK9927423.1"/>
    <property type="molecule type" value="Genomic_DNA"/>
</dbReference>
<accession>A0AAW1WT71</accession>
<organism evidence="1 2">
    <name type="scientific">Rubus argutus</name>
    <name type="common">Southern blackberry</name>
    <dbReference type="NCBI Taxonomy" id="59490"/>
    <lineage>
        <taxon>Eukaryota</taxon>
        <taxon>Viridiplantae</taxon>
        <taxon>Streptophyta</taxon>
        <taxon>Embryophyta</taxon>
        <taxon>Tracheophyta</taxon>
        <taxon>Spermatophyta</taxon>
        <taxon>Magnoliopsida</taxon>
        <taxon>eudicotyledons</taxon>
        <taxon>Gunneridae</taxon>
        <taxon>Pentapetalae</taxon>
        <taxon>rosids</taxon>
        <taxon>fabids</taxon>
        <taxon>Rosales</taxon>
        <taxon>Rosaceae</taxon>
        <taxon>Rosoideae</taxon>
        <taxon>Rosoideae incertae sedis</taxon>
        <taxon>Rubus</taxon>
    </lineage>
</organism>
<sequence length="107" mass="12493">MVKSTERVCYYETLRLEPNCSREDIKMAYYNPISEPSLTPTAGPMLSQRFSNPDLEVPFHSINFNGYSNSGRGFYKVYSDVFNMIYANERAFQKRKKLPWNSVHKPP</sequence>
<protein>
    <submittedName>
        <fullName evidence="1">Uncharacterized protein</fullName>
    </submittedName>
</protein>
<keyword evidence="2" id="KW-1185">Reference proteome</keyword>
<dbReference type="PANTHER" id="PTHR45495">
    <property type="entry name" value="DNAJ PROTEIN JJJ1 HOMOLOG"/>
    <property type="match status" value="1"/>
</dbReference>
<evidence type="ECO:0000313" key="2">
    <source>
        <dbReference type="Proteomes" id="UP001457282"/>
    </source>
</evidence>
<reference evidence="1 2" key="1">
    <citation type="journal article" date="2023" name="G3 (Bethesda)">
        <title>A chromosome-length genome assembly and annotation of blackberry (Rubus argutus, cv. 'Hillquist').</title>
        <authorList>
            <person name="Bruna T."/>
            <person name="Aryal R."/>
            <person name="Dudchenko O."/>
            <person name="Sargent D.J."/>
            <person name="Mead D."/>
            <person name="Buti M."/>
            <person name="Cavallini A."/>
            <person name="Hytonen T."/>
            <person name="Andres J."/>
            <person name="Pham M."/>
            <person name="Weisz D."/>
            <person name="Mascagni F."/>
            <person name="Usai G."/>
            <person name="Natali L."/>
            <person name="Bassil N."/>
            <person name="Fernandez G.E."/>
            <person name="Lomsadze A."/>
            <person name="Armour M."/>
            <person name="Olukolu B."/>
            <person name="Poorten T."/>
            <person name="Britton C."/>
            <person name="Davik J."/>
            <person name="Ashrafi H."/>
            <person name="Aiden E.L."/>
            <person name="Borodovsky M."/>
            <person name="Worthington M."/>
        </authorList>
    </citation>
    <scope>NUCLEOTIDE SEQUENCE [LARGE SCALE GENOMIC DNA]</scope>
    <source>
        <strain evidence="1">PI 553951</strain>
    </source>
</reference>
<dbReference type="PANTHER" id="PTHR45495:SF1">
    <property type="entry name" value="DNAJ PROTEIN JJJ1 HOMOLOG"/>
    <property type="match status" value="1"/>
</dbReference>
<evidence type="ECO:0000313" key="1">
    <source>
        <dbReference type="EMBL" id="KAK9927423.1"/>
    </source>
</evidence>